<comment type="pathway">
    <text evidence="7">Carbohydrate metabolism; D-tagatose 6-phosphate degradation; D-glyceraldehyde 3-phosphate and glycerone phosphate from D-tagatose 6-phosphate: step 1/2.</text>
</comment>
<dbReference type="NCBIfam" id="TIGR03168">
    <property type="entry name" value="1-PFK"/>
    <property type="match status" value="1"/>
</dbReference>
<keyword evidence="4 8" id="KW-0418">Kinase</keyword>
<protein>
    <recommendedName>
        <fullName evidence="7">Tagatose-6-phosphate kinase</fullName>
        <ecNumber evidence="7">2.7.1.144</ecNumber>
    </recommendedName>
</protein>
<comment type="catalytic activity">
    <reaction evidence="6 8">
        <text>beta-D-fructose 1-phosphate + ATP = beta-D-fructose 1,6-bisphosphate + ADP + H(+)</text>
        <dbReference type="Rhea" id="RHEA:14213"/>
        <dbReference type="ChEBI" id="CHEBI:15378"/>
        <dbReference type="ChEBI" id="CHEBI:30616"/>
        <dbReference type="ChEBI" id="CHEBI:32966"/>
        <dbReference type="ChEBI" id="CHEBI:138881"/>
        <dbReference type="ChEBI" id="CHEBI:456216"/>
        <dbReference type="EC" id="2.7.1.56"/>
    </reaction>
</comment>
<evidence type="ECO:0000256" key="1">
    <source>
        <dbReference type="ARBA" id="ARBA00005380"/>
    </source>
</evidence>
<dbReference type="EC" id="2.7.1.144" evidence="7"/>
<keyword evidence="5 7" id="KW-0067">ATP-binding</keyword>
<gene>
    <name evidence="10" type="primary">pfkB</name>
    <name evidence="10" type="ORF">LIP50_09415</name>
</gene>
<dbReference type="Pfam" id="PF00294">
    <property type="entry name" value="PfkB"/>
    <property type="match status" value="1"/>
</dbReference>
<dbReference type="InterPro" id="IPR011611">
    <property type="entry name" value="PfkB_dom"/>
</dbReference>
<comment type="similarity">
    <text evidence="7">Belongs to the carbohydrate kinase PfkB family. LacC subfamily.</text>
</comment>
<keyword evidence="3 7" id="KW-0547">Nucleotide-binding</keyword>
<reference evidence="10 11" key="1">
    <citation type="submission" date="2021-10" db="EMBL/GenBank/DDBJ databases">
        <title>Collection of gut derived symbiotic bacterial strains cultured from healthy donors.</title>
        <authorList>
            <person name="Lin H."/>
            <person name="Littmann E."/>
            <person name="Claire K."/>
            <person name="Pamer E."/>
        </authorList>
    </citation>
    <scope>NUCLEOTIDE SEQUENCE [LARGE SCALE GENOMIC DNA]</scope>
    <source>
        <strain evidence="10 11">MSK.17.68</strain>
    </source>
</reference>
<evidence type="ECO:0000256" key="6">
    <source>
        <dbReference type="ARBA" id="ARBA00047745"/>
    </source>
</evidence>
<feature type="domain" description="Carbohydrate kinase PfkB" evidence="9">
    <location>
        <begin position="10"/>
        <end position="285"/>
    </location>
</feature>
<evidence type="ECO:0000256" key="4">
    <source>
        <dbReference type="ARBA" id="ARBA00022777"/>
    </source>
</evidence>
<dbReference type="InterPro" id="IPR002173">
    <property type="entry name" value="Carboh/pur_kinase_PfkB_CS"/>
</dbReference>
<keyword evidence="11" id="KW-1185">Reference proteome</keyword>
<comment type="similarity">
    <text evidence="1">Belongs to the carbohydrate kinase pfkB family.</text>
</comment>
<evidence type="ECO:0000256" key="3">
    <source>
        <dbReference type="ARBA" id="ARBA00022741"/>
    </source>
</evidence>
<accession>A0ABS8CYZ2</accession>
<proteinExistence type="inferred from homology"/>
<keyword evidence="7" id="KW-0423">Lactose metabolism</keyword>
<dbReference type="GO" id="GO:0008662">
    <property type="term" value="F:1-phosphofructokinase activity"/>
    <property type="evidence" value="ECO:0007669"/>
    <property type="project" value="UniProtKB-EC"/>
</dbReference>
<dbReference type="PANTHER" id="PTHR46566:SF1">
    <property type="entry name" value="1-PHOSPHOFRUCTOKINASE"/>
    <property type="match status" value="1"/>
</dbReference>
<evidence type="ECO:0000256" key="5">
    <source>
        <dbReference type="ARBA" id="ARBA00022840"/>
    </source>
</evidence>
<dbReference type="Proteomes" id="UP001299409">
    <property type="component" value="Unassembled WGS sequence"/>
</dbReference>
<sequence length="306" mass="33803">MIYTVTLNPSIDYVIKVDKLTTGNINRVNEEHVYPGGKGINVTRILKSLDNDNIALGFVSGFTGDYIINSLQELNLKSDFIKVKEGFTRINVKVKSEEETEINGQGPKISEEELNQFYKVIDKLVDGDILILSGSIPSCLDERLYESIMKKVEDRDIKVIVDATKNLLLNVLKYKPFLIKPNNHELAEMFNVELNSTEDVVFYARKLKEMGAQNVLISMGKDGALLVTENDEIFASSVAKGEVVNSVGAGDSMVAGFIAGYLKSNSYEEALRLGAASGGATAFSSDLATREFIDKLVDEIKIEKIK</sequence>
<dbReference type="InterPro" id="IPR017583">
    <property type="entry name" value="Tagatose/fructose_Pkinase"/>
</dbReference>
<comment type="catalytic activity">
    <reaction evidence="7">
        <text>D-tagatofuranose 6-phosphate + ATP = D-tagatofuranose 1,6-bisphosphate + ADP + H(+)</text>
        <dbReference type="Rhea" id="RHEA:12420"/>
        <dbReference type="ChEBI" id="CHEBI:15378"/>
        <dbReference type="ChEBI" id="CHEBI:30616"/>
        <dbReference type="ChEBI" id="CHEBI:58694"/>
        <dbReference type="ChEBI" id="CHEBI:58695"/>
        <dbReference type="ChEBI" id="CHEBI:456216"/>
        <dbReference type="EC" id="2.7.1.144"/>
    </reaction>
</comment>
<dbReference type="EMBL" id="JAJBMB010000008">
    <property type="protein sequence ID" value="MCB5446417.1"/>
    <property type="molecule type" value="Genomic_DNA"/>
</dbReference>
<dbReference type="RefSeq" id="WP_022072243.1">
    <property type="nucleotide sequence ID" value="NZ_BAABXU010000001.1"/>
</dbReference>
<evidence type="ECO:0000256" key="8">
    <source>
        <dbReference type="RuleBase" id="RU369061"/>
    </source>
</evidence>
<comment type="caution">
    <text evidence="10">The sequence shown here is derived from an EMBL/GenBank/DDBJ whole genome shotgun (WGS) entry which is preliminary data.</text>
</comment>
<evidence type="ECO:0000256" key="7">
    <source>
        <dbReference type="PIRNR" id="PIRNR000535"/>
    </source>
</evidence>
<evidence type="ECO:0000256" key="2">
    <source>
        <dbReference type="ARBA" id="ARBA00022679"/>
    </source>
</evidence>
<dbReference type="InterPro" id="IPR022463">
    <property type="entry name" value="1-PFruKinase"/>
</dbReference>
<comment type="function">
    <text evidence="8">Catalyzes the ATP-dependent phosphorylation of fructose-l-phosphate to fructose-l,6-bisphosphate.</text>
</comment>
<dbReference type="Gene3D" id="3.40.1190.20">
    <property type="match status" value="1"/>
</dbReference>
<dbReference type="CDD" id="cd01164">
    <property type="entry name" value="FruK_PfkB_like"/>
    <property type="match status" value="1"/>
</dbReference>
<evidence type="ECO:0000313" key="11">
    <source>
        <dbReference type="Proteomes" id="UP001299409"/>
    </source>
</evidence>
<name>A0ABS8CYZ2_9FIRM</name>
<dbReference type="PANTHER" id="PTHR46566">
    <property type="entry name" value="1-PHOSPHOFRUCTOKINASE-RELATED"/>
    <property type="match status" value="1"/>
</dbReference>
<dbReference type="PROSITE" id="PS00584">
    <property type="entry name" value="PFKB_KINASES_2"/>
    <property type="match status" value="1"/>
</dbReference>
<keyword evidence="2 7" id="KW-0808">Transferase</keyword>
<evidence type="ECO:0000259" key="9">
    <source>
        <dbReference type="Pfam" id="PF00294"/>
    </source>
</evidence>
<dbReference type="SUPFAM" id="SSF53613">
    <property type="entry name" value="Ribokinase-like"/>
    <property type="match status" value="1"/>
</dbReference>
<dbReference type="NCBIfam" id="TIGR03828">
    <property type="entry name" value="pfkB"/>
    <property type="match status" value="1"/>
</dbReference>
<organism evidence="10 11">
    <name type="scientific">Intestinibacter bartlettii</name>
    <dbReference type="NCBI Taxonomy" id="261299"/>
    <lineage>
        <taxon>Bacteria</taxon>
        <taxon>Bacillati</taxon>
        <taxon>Bacillota</taxon>
        <taxon>Clostridia</taxon>
        <taxon>Peptostreptococcales</taxon>
        <taxon>Peptostreptococcaceae</taxon>
        <taxon>Intestinibacter</taxon>
    </lineage>
</organism>
<dbReference type="InterPro" id="IPR029056">
    <property type="entry name" value="Ribokinase-like"/>
</dbReference>
<evidence type="ECO:0000313" key="10">
    <source>
        <dbReference type="EMBL" id="MCB5446417.1"/>
    </source>
</evidence>
<dbReference type="PIRSF" id="PIRSF000535">
    <property type="entry name" value="1PFK/6PFK/LacC"/>
    <property type="match status" value="1"/>
</dbReference>